<dbReference type="STRING" id="28094.SAMN06295900_112190"/>
<evidence type="ECO:0000313" key="4">
    <source>
        <dbReference type="Proteomes" id="UP000192911"/>
    </source>
</evidence>
<dbReference type="InterPro" id="IPR028098">
    <property type="entry name" value="Glyco_trans_4-like_N"/>
</dbReference>
<evidence type="ECO:0000259" key="1">
    <source>
        <dbReference type="Pfam" id="PF00534"/>
    </source>
</evidence>
<dbReference type="EMBL" id="FXAH01000012">
    <property type="protein sequence ID" value="SMF60972.1"/>
    <property type="molecule type" value="Genomic_DNA"/>
</dbReference>
<evidence type="ECO:0000259" key="2">
    <source>
        <dbReference type="Pfam" id="PF13439"/>
    </source>
</evidence>
<dbReference type="RefSeq" id="WP_085229255.1">
    <property type="nucleotide sequence ID" value="NZ_BSQD01000012.1"/>
</dbReference>
<dbReference type="InterPro" id="IPR001296">
    <property type="entry name" value="Glyco_trans_1"/>
</dbReference>
<evidence type="ECO:0000313" key="3">
    <source>
        <dbReference type="EMBL" id="SMF60972.1"/>
    </source>
</evidence>
<dbReference type="Pfam" id="PF00534">
    <property type="entry name" value="Glycos_transf_1"/>
    <property type="match status" value="1"/>
</dbReference>
<dbReference type="Gene3D" id="3.40.50.2000">
    <property type="entry name" value="Glycogen Phosphorylase B"/>
    <property type="match status" value="2"/>
</dbReference>
<dbReference type="Pfam" id="PF13439">
    <property type="entry name" value="Glyco_transf_4"/>
    <property type="match status" value="1"/>
</dbReference>
<feature type="domain" description="Glycosyltransferase subfamily 4-like N-terminal" evidence="2">
    <location>
        <begin position="22"/>
        <end position="119"/>
    </location>
</feature>
<dbReference type="AlphaFoldDB" id="A0A1X7FYD3"/>
<gene>
    <name evidence="3" type="ORF">SAMN06295900_112190</name>
</gene>
<dbReference type="PANTHER" id="PTHR45947:SF3">
    <property type="entry name" value="SULFOQUINOVOSYL TRANSFERASE SQD2"/>
    <property type="match status" value="1"/>
</dbReference>
<keyword evidence="4" id="KW-1185">Reference proteome</keyword>
<dbReference type="InterPro" id="IPR050194">
    <property type="entry name" value="Glycosyltransferase_grp1"/>
</dbReference>
<dbReference type="CDD" id="cd03802">
    <property type="entry name" value="GT4_AviGT4-like"/>
    <property type="match status" value="1"/>
</dbReference>
<dbReference type="GO" id="GO:0016757">
    <property type="term" value="F:glycosyltransferase activity"/>
    <property type="evidence" value="ECO:0007669"/>
    <property type="project" value="InterPro"/>
</dbReference>
<dbReference type="GeneID" id="95548189"/>
<accession>A0A1X7FYD3</accession>
<dbReference type="OrthoDB" id="267270at2"/>
<sequence length="359" mass="40019">MRIAQVAPLYEAVPPRGYGATERVVHYLTEALVALGHRVTLFATADSTTSAELVPLCARGLWRDAQVWDTLTHHVRELEAVAQRAGRFDVVHFHGEPLHLPIARRLCCAHVTTMHGELLAADHGPLFREFSEAPLVSISDDQRHPVDWANWQATVYHGISPQALSFNETPDDYLLFLGRIMPQKRPDLAIEIARRAGLRLKMAAKVHPGEASYFQERIAPLIEANRSVVDYLGEVGGTQRSDLLAGARALLFPIEWREPFGMVVVEAMACGTPTIAFRAGAVPEIIEHGETGLLVDDVPGAVDAVARIGRLSRRRCRERFEQRFTAARMAADYVRVYERLAAPRATPHDRIRHLPGRHV</sequence>
<keyword evidence="3" id="KW-0808">Transferase</keyword>
<dbReference type="Proteomes" id="UP000192911">
    <property type="component" value="Unassembled WGS sequence"/>
</dbReference>
<feature type="domain" description="Glycosyl transferase family 1" evidence="1">
    <location>
        <begin position="169"/>
        <end position="308"/>
    </location>
</feature>
<name>A0A1X7FYD3_TRICW</name>
<proteinExistence type="predicted"/>
<reference evidence="4" key="1">
    <citation type="submission" date="2017-04" db="EMBL/GenBank/DDBJ databases">
        <authorList>
            <person name="Varghese N."/>
            <person name="Submissions S."/>
        </authorList>
    </citation>
    <scope>NUCLEOTIDE SEQUENCE [LARGE SCALE GENOMIC DNA]</scope>
    <source>
        <strain evidence="4">Ballard 720</strain>
    </source>
</reference>
<dbReference type="SUPFAM" id="SSF53756">
    <property type="entry name" value="UDP-Glycosyltransferase/glycogen phosphorylase"/>
    <property type="match status" value="1"/>
</dbReference>
<protein>
    <submittedName>
        <fullName evidence="3">Glycosyltransferase involved in cell wall bisynthesis</fullName>
    </submittedName>
</protein>
<dbReference type="PANTHER" id="PTHR45947">
    <property type="entry name" value="SULFOQUINOVOSYL TRANSFERASE SQD2"/>
    <property type="match status" value="1"/>
</dbReference>
<organism evidence="3 4">
    <name type="scientific">Trinickia caryophylli</name>
    <name type="common">Paraburkholderia caryophylli</name>
    <dbReference type="NCBI Taxonomy" id="28094"/>
    <lineage>
        <taxon>Bacteria</taxon>
        <taxon>Pseudomonadati</taxon>
        <taxon>Pseudomonadota</taxon>
        <taxon>Betaproteobacteria</taxon>
        <taxon>Burkholderiales</taxon>
        <taxon>Burkholderiaceae</taxon>
        <taxon>Trinickia</taxon>
    </lineage>
</organism>